<keyword evidence="2" id="KW-1185">Reference proteome</keyword>
<name>A0AAD6J8C1_9ROSI</name>
<gene>
    <name evidence="1" type="ORF">OIU84_015759</name>
</gene>
<reference evidence="1 2" key="1">
    <citation type="journal article" date="2023" name="Int. J. Mol. Sci.">
        <title>De Novo Assembly and Annotation of 11 Diverse Shrub Willow (Salix) Genomes Reveals Novel Gene Organization in Sex-Linked Regions.</title>
        <authorList>
            <person name="Hyden B."/>
            <person name="Feng K."/>
            <person name="Yates T.B."/>
            <person name="Jawdy S."/>
            <person name="Cereghino C."/>
            <person name="Smart L.B."/>
            <person name="Muchero W."/>
        </authorList>
    </citation>
    <scope>NUCLEOTIDE SEQUENCE [LARGE SCALE GENOMIC DNA]</scope>
    <source>
        <tissue evidence="1">Shoot tip</tissue>
    </source>
</reference>
<dbReference type="EMBL" id="JAPFFJ010000019">
    <property type="protein sequence ID" value="KAJ6400170.1"/>
    <property type="molecule type" value="Genomic_DNA"/>
</dbReference>
<dbReference type="Proteomes" id="UP001162972">
    <property type="component" value="Chromosome 14"/>
</dbReference>
<accession>A0AAD6J8C1</accession>
<protein>
    <submittedName>
        <fullName evidence="1">Uncharacterized protein</fullName>
    </submittedName>
</protein>
<comment type="caution">
    <text evidence="1">The sequence shown here is derived from an EMBL/GenBank/DDBJ whole genome shotgun (WGS) entry which is preliminary data.</text>
</comment>
<organism evidence="1 2">
    <name type="scientific">Salix udensis</name>
    <dbReference type="NCBI Taxonomy" id="889485"/>
    <lineage>
        <taxon>Eukaryota</taxon>
        <taxon>Viridiplantae</taxon>
        <taxon>Streptophyta</taxon>
        <taxon>Embryophyta</taxon>
        <taxon>Tracheophyta</taxon>
        <taxon>Spermatophyta</taxon>
        <taxon>Magnoliopsida</taxon>
        <taxon>eudicotyledons</taxon>
        <taxon>Gunneridae</taxon>
        <taxon>Pentapetalae</taxon>
        <taxon>rosids</taxon>
        <taxon>fabids</taxon>
        <taxon>Malpighiales</taxon>
        <taxon>Salicaceae</taxon>
        <taxon>Saliceae</taxon>
        <taxon>Salix</taxon>
    </lineage>
</organism>
<evidence type="ECO:0000313" key="2">
    <source>
        <dbReference type="Proteomes" id="UP001162972"/>
    </source>
</evidence>
<sequence length="35" mass="4248">MPRHKHHYRANEKYDTALNVENNSLNPCFLKHQLK</sequence>
<dbReference type="AlphaFoldDB" id="A0AAD6J8C1"/>
<proteinExistence type="predicted"/>
<evidence type="ECO:0000313" key="1">
    <source>
        <dbReference type="EMBL" id="KAJ6400170.1"/>
    </source>
</evidence>